<dbReference type="EMBL" id="CAUEEQ010030998">
    <property type="protein sequence ID" value="CAJ0950063.1"/>
    <property type="molecule type" value="Genomic_DNA"/>
</dbReference>
<feature type="region of interest" description="Disordered" evidence="1">
    <location>
        <begin position="101"/>
        <end position="138"/>
    </location>
</feature>
<keyword evidence="3" id="KW-1185">Reference proteome</keyword>
<dbReference type="Proteomes" id="UP001176940">
    <property type="component" value="Unassembled WGS sequence"/>
</dbReference>
<gene>
    <name evidence="2" type="ORF">RIMI_LOCUS12849556</name>
</gene>
<proteinExistence type="predicted"/>
<feature type="region of interest" description="Disordered" evidence="1">
    <location>
        <begin position="1"/>
        <end position="58"/>
    </location>
</feature>
<comment type="caution">
    <text evidence="2">The sequence shown here is derived from an EMBL/GenBank/DDBJ whole genome shotgun (WGS) entry which is preliminary data.</text>
</comment>
<feature type="compositionally biased region" description="Basic and acidic residues" evidence="1">
    <location>
        <begin position="128"/>
        <end position="138"/>
    </location>
</feature>
<evidence type="ECO:0000313" key="3">
    <source>
        <dbReference type="Proteomes" id="UP001176940"/>
    </source>
</evidence>
<evidence type="ECO:0000313" key="2">
    <source>
        <dbReference type="EMBL" id="CAJ0950063.1"/>
    </source>
</evidence>
<evidence type="ECO:0000256" key="1">
    <source>
        <dbReference type="SAM" id="MobiDB-lite"/>
    </source>
</evidence>
<accession>A0ABN9LX36</accession>
<organism evidence="2 3">
    <name type="scientific">Ranitomeya imitator</name>
    <name type="common">mimic poison frog</name>
    <dbReference type="NCBI Taxonomy" id="111125"/>
    <lineage>
        <taxon>Eukaryota</taxon>
        <taxon>Metazoa</taxon>
        <taxon>Chordata</taxon>
        <taxon>Craniata</taxon>
        <taxon>Vertebrata</taxon>
        <taxon>Euteleostomi</taxon>
        <taxon>Amphibia</taxon>
        <taxon>Batrachia</taxon>
        <taxon>Anura</taxon>
        <taxon>Neobatrachia</taxon>
        <taxon>Hyloidea</taxon>
        <taxon>Dendrobatidae</taxon>
        <taxon>Dendrobatinae</taxon>
        <taxon>Ranitomeya</taxon>
    </lineage>
</organism>
<name>A0ABN9LX36_9NEOB</name>
<protein>
    <submittedName>
        <fullName evidence="2">Uncharacterized protein</fullName>
    </submittedName>
</protein>
<reference evidence="2" key="1">
    <citation type="submission" date="2023-07" db="EMBL/GenBank/DDBJ databases">
        <authorList>
            <person name="Stuckert A."/>
        </authorList>
    </citation>
    <scope>NUCLEOTIDE SEQUENCE</scope>
</reference>
<sequence>MRVANEMRSSKEVRVSRSANSSLIRGKRPRQKAPTKASLFHPNSDERAPSPHITTRGSVPAHYHTRLRPHTLPHEAPSPHITTRGSILTHYHTRLRPHTLPHEAPSLHINTQGSIPPQYHTRPRPHTLPHEAASRKDL</sequence>